<dbReference type="OrthoDB" id="9806130at2"/>
<dbReference type="InterPro" id="IPR006016">
    <property type="entry name" value="UspA"/>
</dbReference>
<dbReference type="PANTHER" id="PTHR45569:SF1">
    <property type="entry name" value="SENSOR PROTEIN KDPD"/>
    <property type="match status" value="1"/>
</dbReference>
<dbReference type="Pfam" id="PF00582">
    <property type="entry name" value="Usp"/>
    <property type="match status" value="1"/>
</dbReference>
<dbReference type="EMBL" id="NFEZ01000004">
    <property type="protein sequence ID" value="PLT45457.1"/>
    <property type="molecule type" value="Genomic_DNA"/>
</dbReference>
<feature type="domain" description="UspA" evidence="1">
    <location>
        <begin position="5"/>
        <end position="121"/>
    </location>
</feature>
<keyword evidence="2" id="KW-0418">Kinase</keyword>
<sequence length="218" mass="24189">MPKSEHILVCLSYGPHGERLIRRGAELAAAAGSRLVVLSVVSDVEAAPGSAQEEWQRVWREAAAEAGAEFRAVPSAGRKAVDVIAHTAMIERMTQIVVGQPVPTRWEERFHGSFVDALLRRIGQTDLHVVAVQRLDEELERTHERGVRVAVAARDGGYVIQRTLDKNGCSGVFFRSRDTEFEHGLLKLKDGSSRSRAFKVRHGAVVDPEFPAFWRSRS</sequence>
<dbReference type="InterPro" id="IPR052023">
    <property type="entry name" value="Histidine_kinase_KdpD"/>
</dbReference>
<proteinExistence type="predicted"/>
<keyword evidence="3" id="KW-1185">Reference proteome</keyword>
<protein>
    <submittedName>
        <fullName evidence="2">Osmosensitive K+ channel histidine kinase KdpD</fullName>
        <ecNumber evidence="2">2.7.3.-</ecNumber>
    </submittedName>
</protein>
<keyword evidence="2" id="KW-0406">Ion transport</keyword>
<name>A0A2N5N540_9BACL</name>
<keyword evidence="2" id="KW-0813">Transport</keyword>
<keyword evidence="2" id="KW-0808">Transferase</keyword>
<dbReference type="GO" id="GO:0034220">
    <property type="term" value="P:monoatomic ion transmembrane transport"/>
    <property type="evidence" value="ECO:0007669"/>
    <property type="project" value="UniProtKB-KW"/>
</dbReference>
<gene>
    <name evidence="2" type="ORF">B8V81_3888</name>
</gene>
<dbReference type="RefSeq" id="WP_043111533.1">
    <property type="nucleotide sequence ID" value="NZ_BIMM01000002.1"/>
</dbReference>
<comment type="caution">
    <text evidence="2">The sequence shown here is derived from an EMBL/GenBank/DDBJ whole genome shotgun (WGS) entry which is preliminary data.</text>
</comment>
<reference evidence="2 3" key="1">
    <citation type="submission" date="2017-05" db="EMBL/GenBank/DDBJ databases">
        <title>Functional genome analysis of Paenibacillus pasadenensis strain R16: insights on endophytic life style and antifungal activity.</title>
        <authorList>
            <person name="Passera A."/>
            <person name="Marcolungo L."/>
            <person name="Casati P."/>
            <person name="Brasca M."/>
            <person name="Quaglino F."/>
            <person name="Delledonne M."/>
        </authorList>
    </citation>
    <scope>NUCLEOTIDE SEQUENCE [LARGE SCALE GENOMIC DNA]</scope>
    <source>
        <strain evidence="2 3">R16</strain>
    </source>
</reference>
<evidence type="ECO:0000313" key="3">
    <source>
        <dbReference type="Proteomes" id="UP000234789"/>
    </source>
</evidence>
<dbReference type="InterPro" id="IPR014729">
    <property type="entry name" value="Rossmann-like_a/b/a_fold"/>
</dbReference>
<dbReference type="PANTHER" id="PTHR45569">
    <property type="entry name" value="SENSOR PROTEIN KDPD"/>
    <property type="match status" value="1"/>
</dbReference>
<dbReference type="AlphaFoldDB" id="A0A2N5N540"/>
<dbReference type="GO" id="GO:0005886">
    <property type="term" value="C:plasma membrane"/>
    <property type="evidence" value="ECO:0007669"/>
    <property type="project" value="TreeGrafter"/>
</dbReference>
<organism evidence="2 3">
    <name type="scientific">Paenibacillus pasadenensis</name>
    <dbReference type="NCBI Taxonomy" id="217090"/>
    <lineage>
        <taxon>Bacteria</taxon>
        <taxon>Bacillati</taxon>
        <taxon>Bacillota</taxon>
        <taxon>Bacilli</taxon>
        <taxon>Bacillales</taxon>
        <taxon>Paenibacillaceae</taxon>
        <taxon>Paenibacillus</taxon>
    </lineage>
</organism>
<keyword evidence="2" id="KW-0407">Ion channel</keyword>
<evidence type="ECO:0000259" key="1">
    <source>
        <dbReference type="Pfam" id="PF00582"/>
    </source>
</evidence>
<dbReference type="Gene3D" id="3.40.50.620">
    <property type="entry name" value="HUPs"/>
    <property type="match status" value="1"/>
</dbReference>
<dbReference type="Proteomes" id="UP000234789">
    <property type="component" value="Unassembled WGS sequence"/>
</dbReference>
<dbReference type="GO" id="GO:0000155">
    <property type="term" value="F:phosphorelay sensor kinase activity"/>
    <property type="evidence" value="ECO:0007669"/>
    <property type="project" value="TreeGrafter"/>
</dbReference>
<dbReference type="EC" id="2.7.3.-" evidence="2"/>
<evidence type="ECO:0000313" key="2">
    <source>
        <dbReference type="EMBL" id="PLT45457.1"/>
    </source>
</evidence>
<accession>A0A2N5N540</accession>
<dbReference type="SUPFAM" id="SSF52402">
    <property type="entry name" value="Adenine nucleotide alpha hydrolases-like"/>
    <property type="match status" value="1"/>
</dbReference>